<sequence length="82" mass="9372">MCVICMYANRVPAQTLGKADRCIVDQRQVVRNDTKAVLRRSGPWRKGWCPWQTQRCYCAEFKASDLMAQSSLGWGSPLSMCR</sequence>
<dbReference type="EMBL" id="GBXM01081912">
    <property type="protein sequence ID" value="JAH26665.1"/>
    <property type="molecule type" value="Transcribed_RNA"/>
</dbReference>
<dbReference type="AlphaFoldDB" id="A0A0E9RDU4"/>
<name>A0A0E9RDU4_ANGAN</name>
<accession>A0A0E9RDU4</accession>
<organism evidence="1">
    <name type="scientific">Anguilla anguilla</name>
    <name type="common">European freshwater eel</name>
    <name type="synonym">Muraena anguilla</name>
    <dbReference type="NCBI Taxonomy" id="7936"/>
    <lineage>
        <taxon>Eukaryota</taxon>
        <taxon>Metazoa</taxon>
        <taxon>Chordata</taxon>
        <taxon>Craniata</taxon>
        <taxon>Vertebrata</taxon>
        <taxon>Euteleostomi</taxon>
        <taxon>Actinopterygii</taxon>
        <taxon>Neopterygii</taxon>
        <taxon>Teleostei</taxon>
        <taxon>Anguilliformes</taxon>
        <taxon>Anguillidae</taxon>
        <taxon>Anguilla</taxon>
    </lineage>
</organism>
<reference evidence="1" key="2">
    <citation type="journal article" date="2015" name="Fish Shellfish Immunol.">
        <title>Early steps in the European eel (Anguilla anguilla)-Vibrio vulnificus interaction in the gills: Role of the RtxA13 toxin.</title>
        <authorList>
            <person name="Callol A."/>
            <person name="Pajuelo D."/>
            <person name="Ebbesson L."/>
            <person name="Teles M."/>
            <person name="MacKenzie S."/>
            <person name="Amaro C."/>
        </authorList>
    </citation>
    <scope>NUCLEOTIDE SEQUENCE</scope>
</reference>
<evidence type="ECO:0000313" key="1">
    <source>
        <dbReference type="EMBL" id="JAH26665.1"/>
    </source>
</evidence>
<proteinExistence type="predicted"/>
<reference evidence="1" key="1">
    <citation type="submission" date="2014-11" db="EMBL/GenBank/DDBJ databases">
        <authorList>
            <person name="Amaro Gonzalez C."/>
        </authorList>
    </citation>
    <scope>NUCLEOTIDE SEQUENCE</scope>
</reference>
<protein>
    <submittedName>
        <fullName evidence="1">Uncharacterized protein</fullName>
    </submittedName>
</protein>